<evidence type="ECO:0000313" key="7">
    <source>
        <dbReference type="Proteomes" id="UP000569329"/>
    </source>
</evidence>
<evidence type="ECO:0000256" key="2">
    <source>
        <dbReference type="RuleBase" id="RU361185"/>
    </source>
</evidence>
<reference evidence="6 7" key="1">
    <citation type="submission" date="2020-07" db="EMBL/GenBank/DDBJ databases">
        <title>Sequencing the genomes of 1000 actinobacteria strains.</title>
        <authorList>
            <person name="Klenk H.-P."/>
        </authorList>
    </citation>
    <scope>NUCLEOTIDE SEQUENCE [LARGE SCALE GENOMIC DNA]</scope>
    <source>
        <strain evidence="6 7">DSM 45975</strain>
    </source>
</reference>
<evidence type="ECO:0000256" key="1">
    <source>
        <dbReference type="ARBA" id="ARBA00007806"/>
    </source>
</evidence>
<dbReference type="InterPro" id="IPR000322">
    <property type="entry name" value="Glyco_hydro_31_TIM"/>
</dbReference>
<dbReference type="Gene3D" id="2.60.40.1760">
    <property type="entry name" value="glycosyl hydrolase (family 31)"/>
    <property type="match status" value="1"/>
</dbReference>
<dbReference type="Pfam" id="PF13802">
    <property type="entry name" value="Gal_mutarotas_2"/>
    <property type="match status" value="1"/>
</dbReference>
<evidence type="ECO:0000259" key="4">
    <source>
        <dbReference type="Pfam" id="PF13802"/>
    </source>
</evidence>
<dbReference type="InterPro" id="IPR011013">
    <property type="entry name" value="Gal_mutarotase_sf_dom"/>
</dbReference>
<keyword evidence="2 6" id="KW-0326">Glycosidase</keyword>
<keyword evidence="2 6" id="KW-0378">Hydrolase</keyword>
<organism evidence="6 7">
    <name type="scientific">Halosaccharopolyspora lacisalsi</name>
    <dbReference type="NCBI Taxonomy" id="1000566"/>
    <lineage>
        <taxon>Bacteria</taxon>
        <taxon>Bacillati</taxon>
        <taxon>Actinomycetota</taxon>
        <taxon>Actinomycetes</taxon>
        <taxon>Pseudonocardiales</taxon>
        <taxon>Pseudonocardiaceae</taxon>
        <taxon>Halosaccharopolyspora</taxon>
    </lineage>
</organism>
<dbReference type="GO" id="GO:0005975">
    <property type="term" value="P:carbohydrate metabolic process"/>
    <property type="evidence" value="ECO:0007669"/>
    <property type="project" value="InterPro"/>
</dbReference>
<evidence type="ECO:0000313" key="6">
    <source>
        <dbReference type="EMBL" id="MBA8826396.1"/>
    </source>
</evidence>
<proteinExistence type="inferred from homology"/>
<evidence type="ECO:0000259" key="5">
    <source>
        <dbReference type="Pfam" id="PF21365"/>
    </source>
</evidence>
<dbReference type="InterPro" id="IPR048395">
    <property type="entry name" value="Glyco_hydro_31_C"/>
</dbReference>
<dbReference type="SUPFAM" id="SSF74650">
    <property type="entry name" value="Galactose mutarotase-like"/>
    <property type="match status" value="1"/>
</dbReference>
<dbReference type="InterPro" id="IPR017853">
    <property type="entry name" value="GH"/>
</dbReference>
<dbReference type="RefSeq" id="WP_182545611.1">
    <property type="nucleotide sequence ID" value="NZ_JACGWZ010000005.1"/>
</dbReference>
<dbReference type="EC" id="3.2.1.177" evidence="6"/>
<dbReference type="SUPFAM" id="SSF51445">
    <property type="entry name" value="(Trans)glycosidases"/>
    <property type="match status" value="1"/>
</dbReference>
<dbReference type="AlphaFoldDB" id="A0A839E1I7"/>
<feature type="domain" description="Glycoside hydrolase family 31 N-terminal" evidence="4">
    <location>
        <begin position="67"/>
        <end position="178"/>
    </location>
</feature>
<dbReference type="EMBL" id="JACGWZ010000005">
    <property type="protein sequence ID" value="MBA8826396.1"/>
    <property type="molecule type" value="Genomic_DNA"/>
</dbReference>
<evidence type="ECO:0000259" key="3">
    <source>
        <dbReference type="Pfam" id="PF01055"/>
    </source>
</evidence>
<protein>
    <submittedName>
        <fullName evidence="6">Alpha-D-xyloside xylohydrolase</fullName>
        <ecNumber evidence="6">3.2.1.177</ecNumber>
    </submittedName>
</protein>
<dbReference type="PANTHER" id="PTHR43863:SF2">
    <property type="entry name" value="MALTASE-GLUCOAMYLASE"/>
    <property type="match status" value="1"/>
</dbReference>
<accession>A0A839E1I7</accession>
<dbReference type="CDD" id="cd06591">
    <property type="entry name" value="GH31_xylosidase_XylS"/>
    <property type="match status" value="1"/>
</dbReference>
<dbReference type="Proteomes" id="UP000569329">
    <property type="component" value="Unassembled WGS sequence"/>
</dbReference>
<dbReference type="InterPro" id="IPR013780">
    <property type="entry name" value="Glyco_hydro_b"/>
</dbReference>
<comment type="similarity">
    <text evidence="1 2">Belongs to the glycosyl hydrolase 31 family.</text>
</comment>
<name>A0A839E1I7_9PSEU</name>
<comment type="caution">
    <text evidence="6">The sequence shown here is derived from an EMBL/GenBank/DDBJ whole genome shotgun (WGS) entry which is preliminary data.</text>
</comment>
<dbReference type="Gene3D" id="2.60.40.1180">
    <property type="entry name" value="Golgi alpha-mannosidase II"/>
    <property type="match status" value="1"/>
</dbReference>
<sequence length="677" mass="75952">MHGARENAGALEWSSGQEAVRIEPWGADSLRVRAGFAPLLDDLPGALGERPASADAPVIDVDDSGARITHGELTAEVDSEGMLRFVRSTGGAELLAEQPAHFWWPGPRLYAPSSGRSRRLEQCFRAYGGERIYGLGQHTHGRLDQKGTVLDLVQRNAEVSVPFLVSSRGYGFLWNNPAVGRAEFAHNGTRWVADSARQIDYWVTTGSAPDELLEHYAAATGRPPMLPEWAAGFWQSKLRYRSQEELLEVVREYRRRELPLSVIVSDFFHWTHLGDWRFDPAEYPDPAAMMRELDEAGVRLMVSVWPSVNPLSENFDRMRQEGLLVETEAGVPYHAPWRDKGFDVEMPVAFYDATNPRARRYVWDRVRENYYDLGVRVWWLDACEPEIRPGTPENLRFAEGPGQEVFNLYPLRHVRGFHDGMRAEGETEIVSLCRSAWAGSQHYGAALWSGDIDATFESLRGQLRAGLNVALSGIPWWTTDIGGFHGGDPESEYFRELVVRWFQYGVFCPLFRLHGNRDPRTELGPEMTGGPNEVWSFGAAAYERIREMLLLRERLRPYLMEQMRLAHERGLPPMRPLFVDFPADEGAWEVDDEFLLGPDVLVAPVTEYGSRQRSVYLPAGTGWVGAWDGSTVAGGTTVTVDAPLETVPVFLREGATGREAGSPGGVGLLFDVLPHNR</sequence>
<keyword evidence="7" id="KW-1185">Reference proteome</keyword>
<dbReference type="InterPro" id="IPR025887">
    <property type="entry name" value="Glyco_hydro_31_N_dom"/>
</dbReference>
<dbReference type="InterPro" id="IPR051816">
    <property type="entry name" value="Glycosyl_Hydrolase_31"/>
</dbReference>
<dbReference type="Pfam" id="PF21365">
    <property type="entry name" value="Glyco_hydro_31_3rd"/>
    <property type="match status" value="1"/>
</dbReference>
<feature type="domain" description="Glycosyl hydrolase family 31 C-terminal" evidence="5">
    <location>
        <begin position="570"/>
        <end position="655"/>
    </location>
</feature>
<dbReference type="PANTHER" id="PTHR43863">
    <property type="entry name" value="HYDROLASE, PUTATIVE (AFU_ORTHOLOGUE AFUA_1G03140)-RELATED"/>
    <property type="match status" value="1"/>
</dbReference>
<dbReference type="CDD" id="cd14752">
    <property type="entry name" value="GH31_N"/>
    <property type="match status" value="1"/>
</dbReference>
<dbReference type="GO" id="GO:0030246">
    <property type="term" value="F:carbohydrate binding"/>
    <property type="evidence" value="ECO:0007669"/>
    <property type="project" value="InterPro"/>
</dbReference>
<feature type="domain" description="Glycoside hydrolase family 31 TIM barrel" evidence="3">
    <location>
        <begin position="223"/>
        <end position="560"/>
    </location>
</feature>
<dbReference type="GO" id="GO:0061634">
    <property type="term" value="F:alpha-D-xyloside xylohydrolase"/>
    <property type="evidence" value="ECO:0007669"/>
    <property type="project" value="UniProtKB-EC"/>
</dbReference>
<dbReference type="SUPFAM" id="SSF51011">
    <property type="entry name" value="Glycosyl hydrolase domain"/>
    <property type="match status" value="1"/>
</dbReference>
<dbReference type="Pfam" id="PF01055">
    <property type="entry name" value="Glyco_hydro_31_2nd"/>
    <property type="match status" value="1"/>
</dbReference>
<dbReference type="Gene3D" id="3.20.20.80">
    <property type="entry name" value="Glycosidases"/>
    <property type="match status" value="1"/>
</dbReference>
<gene>
    <name evidence="6" type="ORF">FHX42_003772</name>
</gene>